<dbReference type="Proteomes" id="UP000762676">
    <property type="component" value="Unassembled WGS sequence"/>
</dbReference>
<accession>A0AAV4JKI1</accession>
<protein>
    <submittedName>
        <fullName evidence="1">Uncharacterized protein</fullName>
    </submittedName>
</protein>
<evidence type="ECO:0000313" key="1">
    <source>
        <dbReference type="EMBL" id="GFS21896.1"/>
    </source>
</evidence>
<dbReference type="AlphaFoldDB" id="A0AAV4JKI1"/>
<name>A0AAV4JKI1_9GAST</name>
<sequence>MYRWDMLESYMTQIPGLNNYPGEIRDESFGRDVLNPYKSEPELLNAGYYHRFFKAAEADAMGQSLGHRGFSDRNLYVAFTNHSEISHVSVKYCEDGVCDVNTARVSYAIPLEIIYLTPLHKWNPYDIKFWALREMVMDMGKHIELFKKAPPFGSGSGPVEDDGEIERPGVT</sequence>
<proteinExistence type="predicted"/>
<reference evidence="1 2" key="1">
    <citation type="journal article" date="2021" name="Elife">
        <title>Chloroplast acquisition without the gene transfer in kleptoplastic sea slugs, Plakobranchus ocellatus.</title>
        <authorList>
            <person name="Maeda T."/>
            <person name="Takahashi S."/>
            <person name="Yoshida T."/>
            <person name="Shimamura S."/>
            <person name="Takaki Y."/>
            <person name="Nagai Y."/>
            <person name="Toyoda A."/>
            <person name="Suzuki Y."/>
            <person name="Arimoto A."/>
            <person name="Ishii H."/>
            <person name="Satoh N."/>
            <person name="Nishiyama T."/>
            <person name="Hasebe M."/>
            <person name="Maruyama T."/>
            <person name="Minagawa J."/>
            <person name="Obokata J."/>
            <person name="Shigenobu S."/>
        </authorList>
    </citation>
    <scope>NUCLEOTIDE SEQUENCE [LARGE SCALE GENOMIC DNA]</scope>
</reference>
<keyword evidence="2" id="KW-1185">Reference proteome</keyword>
<gene>
    <name evidence="1" type="ORF">ElyMa_001604600</name>
</gene>
<evidence type="ECO:0000313" key="2">
    <source>
        <dbReference type="Proteomes" id="UP000762676"/>
    </source>
</evidence>
<dbReference type="EMBL" id="BMAT01003210">
    <property type="protein sequence ID" value="GFS21896.1"/>
    <property type="molecule type" value="Genomic_DNA"/>
</dbReference>
<organism evidence="1 2">
    <name type="scientific">Elysia marginata</name>
    <dbReference type="NCBI Taxonomy" id="1093978"/>
    <lineage>
        <taxon>Eukaryota</taxon>
        <taxon>Metazoa</taxon>
        <taxon>Spiralia</taxon>
        <taxon>Lophotrochozoa</taxon>
        <taxon>Mollusca</taxon>
        <taxon>Gastropoda</taxon>
        <taxon>Heterobranchia</taxon>
        <taxon>Euthyneura</taxon>
        <taxon>Panpulmonata</taxon>
        <taxon>Sacoglossa</taxon>
        <taxon>Placobranchoidea</taxon>
        <taxon>Plakobranchidae</taxon>
        <taxon>Elysia</taxon>
    </lineage>
</organism>
<comment type="caution">
    <text evidence="1">The sequence shown here is derived from an EMBL/GenBank/DDBJ whole genome shotgun (WGS) entry which is preliminary data.</text>
</comment>